<dbReference type="InterPro" id="IPR050220">
    <property type="entry name" value="Type_II_DNA_Topoisomerases"/>
</dbReference>
<dbReference type="InterPro" id="IPR006691">
    <property type="entry name" value="GyrA/parC_rep"/>
</dbReference>
<dbReference type="GO" id="GO:0003918">
    <property type="term" value="F:DNA topoisomerase type II (double strand cut, ATP-hydrolyzing) activity"/>
    <property type="evidence" value="ECO:0007669"/>
    <property type="project" value="UniProtKB-EC"/>
</dbReference>
<dbReference type="CDD" id="cd00187">
    <property type="entry name" value="TOP4c"/>
    <property type="match status" value="1"/>
</dbReference>
<evidence type="ECO:0000256" key="9">
    <source>
        <dbReference type="PROSITE-ProRule" id="PRU01384"/>
    </source>
</evidence>
<dbReference type="PANTHER" id="PTHR43493">
    <property type="entry name" value="DNA GYRASE/TOPOISOMERASE SUBUNIT A"/>
    <property type="match status" value="1"/>
</dbReference>
<dbReference type="InterPro" id="IPR035516">
    <property type="entry name" value="Gyrase/topoIV_suA_C"/>
</dbReference>
<dbReference type="SUPFAM" id="SSF56719">
    <property type="entry name" value="Type II DNA topoisomerase"/>
    <property type="match status" value="1"/>
</dbReference>
<keyword evidence="7 8" id="KW-0413">Isomerase</keyword>
<evidence type="ECO:0000256" key="3">
    <source>
        <dbReference type="ARBA" id="ARBA00022741"/>
    </source>
</evidence>
<gene>
    <name evidence="8 12" type="primary">gyrA</name>
    <name evidence="12" type="ORF">ACFFH7_33040</name>
</gene>
<dbReference type="NCBIfam" id="NF004043">
    <property type="entry name" value="PRK05560.1"/>
    <property type="match status" value="1"/>
</dbReference>
<keyword evidence="4 8" id="KW-0067">ATP-binding</keyword>
<keyword evidence="6 8" id="KW-0238">DNA-binding</keyword>
<dbReference type="Proteomes" id="UP001589810">
    <property type="component" value="Unassembled WGS sequence"/>
</dbReference>
<sequence length="837" mass="92614">MTETLPPDNHGRTEPVDIQQEMQNSYIAYAMSVIVGRALPNVYDGLKPVHVRVLYSMYDSGFRPDRGYNKCARVVGDVMGNYHPHGDSSIYDALVRLAQPWAMRYPLVDGQGNFGSSGNDPAAAMRYTECRLTPLAMHMLQDIEEETVDFRDNYDGRIQEPIVLPSRVPNLLINGSAGIAVGMATNIPPHNLREVASAVVWALENPEAPDEETLEAVMARIKGPDFPTHGLILGTRGIEDAYRTGRGSVRMRAVVEVEEDSKGRVILVATELPFQVNPDNLVENIATLVRDGKLAGIANIADESNSRTGMRIVVTLKRDAVAKVVLNNLYKHTQLQHTFGVNMVSLVDGVPRTLRLDQMIRLYVKHQIEVIVRRTRYRLRKAEERAHILRGLVKALDQLDAVIALIRRSPTVEDARIGLIELLEVDEIQANAILEMQLRRLAALERQKIVDQLAEIEVEIADLQDILAKPERQRAIVRDELMEIVGKYGDDRRTRILPFDGEVSMEDLIAVEDVVVTITRTGYAKRTKTDLYRSQKRGGKGVQGAALKQDDIIAHFFVCSTHDWILFFTNMGRVYRAKAYELPEANRNARGQHVANLLAFQPGEEIAQVIEIPNYEVSPYLVLATKTGLVKKSRLADFDSNRAGGLIGINLKEDDELVGAVLCAAEDDLLLVSADGQSIRFHATDETLRPMGRATSGVLGMRFNTGDELLSMGVVQPEKFVLVATDGGYAKRTPIDDYPIQGRGGKGVLTIQYDRKRGRLVGALIVDEDDELYAITSSGGVIRTSVVQVRKAGRQTKGVRLMNLDEGGTLMGVARNADEPTDVSGEDDTTSAPDVAE</sequence>
<evidence type="ECO:0000256" key="10">
    <source>
        <dbReference type="SAM" id="MobiDB-lite"/>
    </source>
</evidence>
<evidence type="ECO:0000256" key="1">
    <source>
        <dbReference type="ARBA" id="ARBA00000185"/>
    </source>
</evidence>
<evidence type="ECO:0000313" key="13">
    <source>
        <dbReference type="Proteomes" id="UP001589810"/>
    </source>
</evidence>
<evidence type="ECO:0000256" key="8">
    <source>
        <dbReference type="HAMAP-Rule" id="MF_01897"/>
    </source>
</evidence>
<evidence type="ECO:0000256" key="2">
    <source>
        <dbReference type="ARBA" id="ARBA00008263"/>
    </source>
</evidence>
<feature type="domain" description="Topo IIA-type catalytic" evidence="11">
    <location>
        <begin position="39"/>
        <end position="508"/>
    </location>
</feature>
<accession>A0ABV6N1C3</accession>
<dbReference type="InterPro" id="IPR005743">
    <property type="entry name" value="GyrA"/>
</dbReference>
<dbReference type="EC" id="5.6.2.2" evidence="8"/>
<reference evidence="12 13" key="1">
    <citation type="submission" date="2024-09" db="EMBL/GenBank/DDBJ databases">
        <authorList>
            <person name="Sun Q."/>
            <person name="Mori K."/>
        </authorList>
    </citation>
    <scope>NUCLEOTIDE SEQUENCE [LARGE SCALE GENOMIC DNA]</scope>
    <source>
        <strain evidence="12 13">TBRC 1432</strain>
    </source>
</reference>
<comment type="subunit">
    <text evidence="8">Heterotetramer, composed of two GyrA and two GyrB chains. In the heterotetramer, GyrA contains the active site tyrosine that forms a transient covalent intermediate with DNA, while GyrB binds cofactors and catalyzes ATP hydrolysis.</text>
</comment>
<comment type="subcellular location">
    <subcellularLocation>
        <location evidence="8">Cytoplasm</location>
    </subcellularLocation>
</comment>
<evidence type="ECO:0000256" key="5">
    <source>
        <dbReference type="ARBA" id="ARBA00023029"/>
    </source>
</evidence>
<feature type="compositionally biased region" description="Acidic residues" evidence="10">
    <location>
        <begin position="819"/>
        <end position="829"/>
    </location>
</feature>
<dbReference type="InterPro" id="IPR013760">
    <property type="entry name" value="Topo_IIA-like_dom_sf"/>
</dbReference>
<comment type="catalytic activity">
    <reaction evidence="1 8 9">
        <text>ATP-dependent breakage, passage and rejoining of double-stranded DNA.</text>
        <dbReference type="EC" id="5.6.2.2"/>
    </reaction>
</comment>
<dbReference type="PANTHER" id="PTHR43493:SF5">
    <property type="entry name" value="DNA GYRASE SUBUNIT A, CHLOROPLASTIC_MITOCHONDRIAL"/>
    <property type="match status" value="1"/>
</dbReference>
<dbReference type="Gene3D" id="3.90.199.10">
    <property type="entry name" value="Topoisomerase II, domain 5"/>
    <property type="match status" value="1"/>
</dbReference>
<dbReference type="PROSITE" id="PS52040">
    <property type="entry name" value="TOPO_IIA"/>
    <property type="match status" value="1"/>
</dbReference>
<organism evidence="12 13">
    <name type="scientific">Kutzneria chonburiensis</name>
    <dbReference type="NCBI Taxonomy" id="1483604"/>
    <lineage>
        <taxon>Bacteria</taxon>
        <taxon>Bacillati</taxon>
        <taxon>Actinomycetota</taxon>
        <taxon>Actinomycetes</taxon>
        <taxon>Pseudonocardiales</taxon>
        <taxon>Pseudonocardiaceae</taxon>
        <taxon>Kutzneria</taxon>
    </lineage>
</organism>
<evidence type="ECO:0000313" key="12">
    <source>
        <dbReference type="EMBL" id="MFC0546383.1"/>
    </source>
</evidence>
<feature type="short sequence motif" description="GyrA-box" evidence="8">
    <location>
        <begin position="535"/>
        <end position="541"/>
    </location>
</feature>
<dbReference type="InterPro" id="IPR002205">
    <property type="entry name" value="Topo_IIA_dom_A"/>
</dbReference>
<dbReference type="SMART" id="SM00434">
    <property type="entry name" value="TOP4c"/>
    <property type="match status" value="1"/>
</dbReference>
<dbReference type="SUPFAM" id="SSF101904">
    <property type="entry name" value="GyrA/ParC C-terminal domain-like"/>
    <property type="match status" value="1"/>
</dbReference>
<feature type="active site" description="O-(5'-phospho-DNA)-tyrosine intermediate" evidence="8 9">
    <location>
        <position position="127"/>
    </location>
</feature>
<feature type="region of interest" description="Disordered" evidence="10">
    <location>
        <begin position="815"/>
        <end position="837"/>
    </location>
</feature>
<dbReference type="NCBIfam" id="NF004044">
    <property type="entry name" value="PRK05561.1"/>
    <property type="match status" value="1"/>
</dbReference>
<name>A0ABV6N1C3_9PSEU</name>
<keyword evidence="13" id="KW-1185">Reference proteome</keyword>
<dbReference type="HAMAP" id="MF_01897">
    <property type="entry name" value="GyrA"/>
    <property type="match status" value="1"/>
</dbReference>
<evidence type="ECO:0000256" key="4">
    <source>
        <dbReference type="ARBA" id="ARBA00022840"/>
    </source>
</evidence>
<dbReference type="Gene3D" id="2.120.10.90">
    <property type="entry name" value="DNA gyrase/topoisomerase IV, subunit A, C-terminal"/>
    <property type="match status" value="1"/>
</dbReference>
<dbReference type="Gene3D" id="1.10.268.10">
    <property type="entry name" value="Topoisomerase, domain 3"/>
    <property type="match status" value="1"/>
</dbReference>
<keyword evidence="3 8" id="KW-0547">Nucleotide-binding</keyword>
<dbReference type="InterPro" id="IPR013757">
    <property type="entry name" value="Topo_IIA_A_a_sf"/>
</dbReference>
<dbReference type="Pfam" id="PF03989">
    <property type="entry name" value="DNA_gyraseA_C"/>
    <property type="match status" value="6"/>
</dbReference>
<dbReference type="InterPro" id="IPR013758">
    <property type="entry name" value="Topo_IIA_A/C_ab"/>
</dbReference>
<comment type="function">
    <text evidence="8">A type II topoisomerase that negatively supercoils closed circular double-stranded (ds) DNA in an ATP-dependent manner to modulate DNA topology and maintain chromosomes in an underwound state. Negative supercoiling favors strand separation, and DNA replication, transcription, recombination and repair, all of which involve strand separation. Also able to catalyze the interconversion of other topological isomers of dsDNA rings, including catenanes and knotted rings. Type II topoisomerases break and join 2 DNA strands simultaneously in an ATP-dependent manner.</text>
</comment>
<protein>
    <recommendedName>
        <fullName evidence="8">DNA gyrase subunit A</fullName>
        <ecNumber evidence="8">5.6.2.2</ecNumber>
    </recommendedName>
</protein>
<evidence type="ECO:0000259" key="11">
    <source>
        <dbReference type="PROSITE" id="PS52040"/>
    </source>
</evidence>
<comment type="similarity">
    <text evidence="2 8">Belongs to the type II topoisomerase GyrA/ParC subunit family.</text>
</comment>
<dbReference type="NCBIfam" id="TIGR01063">
    <property type="entry name" value="gyrA"/>
    <property type="match status" value="1"/>
</dbReference>
<evidence type="ECO:0000256" key="6">
    <source>
        <dbReference type="ARBA" id="ARBA00023125"/>
    </source>
</evidence>
<proteinExistence type="inferred from homology"/>
<dbReference type="Pfam" id="PF00521">
    <property type="entry name" value="DNA_topoisoIV"/>
    <property type="match status" value="1"/>
</dbReference>
<comment type="miscellaneous">
    <text evidence="8">Few gyrases are as efficient as E.coli at forming negative supercoils. Not all organisms have 2 type II topoisomerases; in organisms with a single type II topoisomerase this enzyme also has to decatenate newly replicated chromosomes.</text>
</comment>
<comment type="caution">
    <text evidence="12">The sequence shown here is derived from an EMBL/GenBank/DDBJ whole genome shotgun (WGS) entry which is preliminary data.</text>
</comment>
<dbReference type="RefSeq" id="WP_273936632.1">
    <property type="nucleotide sequence ID" value="NZ_CP097263.1"/>
</dbReference>
<dbReference type="Gene3D" id="3.30.1360.40">
    <property type="match status" value="1"/>
</dbReference>
<keyword evidence="8" id="KW-0963">Cytoplasm</keyword>
<dbReference type="EMBL" id="JBHLUD010000013">
    <property type="protein sequence ID" value="MFC0546383.1"/>
    <property type="molecule type" value="Genomic_DNA"/>
</dbReference>
<evidence type="ECO:0000256" key="7">
    <source>
        <dbReference type="ARBA" id="ARBA00023235"/>
    </source>
</evidence>
<keyword evidence="5 8" id="KW-0799">Topoisomerase</keyword>